<reference evidence="9" key="2">
    <citation type="submission" date="2025-08" db="UniProtKB">
        <authorList>
            <consortium name="Ensembl"/>
        </authorList>
    </citation>
    <scope>IDENTIFICATION</scope>
</reference>
<feature type="domain" description="Rho-GAP" evidence="7">
    <location>
        <begin position="202"/>
        <end position="392"/>
    </location>
</feature>
<dbReference type="Gene3D" id="1.20.1270.60">
    <property type="entry name" value="Arfaptin homology (AH) domain/BAR domain"/>
    <property type="match status" value="1"/>
</dbReference>
<proteinExistence type="predicted"/>
<sequence length="491" mass="54890">MRMELVRLVSHNTHKRLVSCLQGQLGTDTEKRHKKLPLTALSQTMQDGGSQLGDESLIGKMMDVCGEAESRLAAELMQHELQLEREILDPLNQLAEVEIPNILKQRKQLANNVWKLSAMAAKVDSLKDEMDEALNKVEICKDQLSADMYNFSSKEGEYACYYVMLLEAQADYHRRSLAALEAAIPTIQMQQDSWMEKPAFGTALEEHLKRSNREIALPIEACVMMLLETGMKEEGLFRIAAGASKLKKLKAALDCSTSQLEEFYFDPHAVAGALKSYLRELPEPLMTFGLYDEWIQASNVSDPDKRLQALWMTCDRLPKTHKANLRYLVKFLARLALDSEVNKMTPSNIAIVLGPNLLWAKTEGTLAEMAAATSVHVVAIIEPIIQHADWFFPEDVDFNVSGMFSMPTHPATPDPEPGLDRKRPGSLVGQDGDSHTPRKDRYLSRPNLSRSLRQESRGPAVAALYVVANESITVTETPTEDLPSPDFKAVP</sequence>
<evidence type="ECO:0000313" key="9">
    <source>
        <dbReference type="Ensembl" id="ENSENLP00000012330.1"/>
    </source>
</evidence>
<feature type="compositionally biased region" description="Basic and acidic residues" evidence="6">
    <location>
        <begin position="432"/>
        <end position="443"/>
    </location>
</feature>
<evidence type="ECO:0000256" key="5">
    <source>
        <dbReference type="SAM" id="Coils"/>
    </source>
</evidence>
<evidence type="ECO:0000313" key="10">
    <source>
        <dbReference type="Proteomes" id="UP000472264"/>
    </source>
</evidence>
<evidence type="ECO:0000256" key="2">
    <source>
        <dbReference type="ARBA" id="ARBA00022468"/>
    </source>
</evidence>
<dbReference type="FunFam" id="1.10.555.10:FF:000001">
    <property type="entry name" value="Rho GTPase activating protein 44"/>
    <property type="match status" value="1"/>
</dbReference>
<dbReference type="Proteomes" id="UP000472264">
    <property type="component" value="Chromosome 8"/>
</dbReference>
<dbReference type="GO" id="GO:0035020">
    <property type="term" value="P:regulation of Rac protein signal transduction"/>
    <property type="evidence" value="ECO:0007669"/>
    <property type="project" value="TreeGrafter"/>
</dbReference>
<dbReference type="AlphaFoldDB" id="A0A665TYU0"/>
<dbReference type="InterPro" id="IPR008936">
    <property type="entry name" value="Rho_GTPase_activation_prot"/>
</dbReference>
<evidence type="ECO:0000259" key="8">
    <source>
        <dbReference type="PROSITE" id="PS51021"/>
    </source>
</evidence>
<evidence type="ECO:0000256" key="6">
    <source>
        <dbReference type="SAM" id="MobiDB-lite"/>
    </source>
</evidence>
<dbReference type="SUPFAM" id="SSF103657">
    <property type="entry name" value="BAR/IMD domain-like"/>
    <property type="match status" value="1"/>
</dbReference>
<dbReference type="PROSITE" id="PS50238">
    <property type="entry name" value="RHOGAP"/>
    <property type="match status" value="1"/>
</dbReference>
<dbReference type="InterPro" id="IPR004148">
    <property type="entry name" value="BAR_dom"/>
</dbReference>
<dbReference type="PROSITE" id="PS51021">
    <property type="entry name" value="BAR"/>
    <property type="match status" value="1"/>
</dbReference>
<dbReference type="InterPro" id="IPR027267">
    <property type="entry name" value="AH/BAR_dom_sf"/>
</dbReference>
<gene>
    <name evidence="9" type="primary">arhgap17b</name>
</gene>
<evidence type="ECO:0000256" key="4">
    <source>
        <dbReference type="ARBA" id="ARBA00022553"/>
    </source>
</evidence>
<evidence type="ECO:0000256" key="1">
    <source>
        <dbReference type="ARBA" id="ARBA00004514"/>
    </source>
</evidence>
<protein>
    <submittedName>
        <fullName evidence="9">Rho GTPase-activating protein 17-like</fullName>
    </submittedName>
</protein>
<dbReference type="FunFam" id="1.20.1270.60:FF:000053">
    <property type="entry name" value="SH3 domain-binding protein 1"/>
    <property type="match status" value="1"/>
</dbReference>
<dbReference type="GO" id="GO:0005096">
    <property type="term" value="F:GTPase activator activity"/>
    <property type="evidence" value="ECO:0007669"/>
    <property type="project" value="UniProtKB-KW"/>
</dbReference>
<feature type="coiled-coil region" evidence="5">
    <location>
        <begin position="116"/>
        <end position="143"/>
    </location>
</feature>
<reference evidence="9" key="1">
    <citation type="submission" date="2021-04" db="EMBL/GenBank/DDBJ databases">
        <authorList>
            <consortium name="Wellcome Sanger Institute Data Sharing"/>
        </authorList>
    </citation>
    <scope>NUCLEOTIDE SEQUENCE [LARGE SCALE GENOMIC DNA]</scope>
</reference>
<reference evidence="9" key="3">
    <citation type="submission" date="2025-09" db="UniProtKB">
        <authorList>
            <consortium name="Ensembl"/>
        </authorList>
    </citation>
    <scope>IDENTIFICATION</scope>
</reference>
<keyword evidence="4" id="KW-0597">Phosphoprotein</keyword>
<feature type="region of interest" description="Disordered" evidence="6">
    <location>
        <begin position="407"/>
        <end position="457"/>
    </location>
</feature>
<dbReference type="Gene3D" id="1.10.555.10">
    <property type="entry name" value="Rho GTPase activation protein"/>
    <property type="match status" value="1"/>
</dbReference>
<dbReference type="GO" id="GO:0007165">
    <property type="term" value="P:signal transduction"/>
    <property type="evidence" value="ECO:0007669"/>
    <property type="project" value="InterPro"/>
</dbReference>
<evidence type="ECO:0000259" key="7">
    <source>
        <dbReference type="PROSITE" id="PS50238"/>
    </source>
</evidence>
<dbReference type="GO" id="GO:0032956">
    <property type="term" value="P:regulation of actin cytoskeleton organization"/>
    <property type="evidence" value="ECO:0007669"/>
    <property type="project" value="TreeGrafter"/>
</dbReference>
<feature type="domain" description="BAR" evidence="8">
    <location>
        <begin position="1"/>
        <end position="193"/>
    </location>
</feature>
<keyword evidence="3" id="KW-0963">Cytoplasm</keyword>
<dbReference type="InterPro" id="IPR047165">
    <property type="entry name" value="RHG17/44/SH3BP1-like"/>
</dbReference>
<evidence type="ECO:0000256" key="3">
    <source>
        <dbReference type="ARBA" id="ARBA00022490"/>
    </source>
</evidence>
<dbReference type="InterPro" id="IPR000198">
    <property type="entry name" value="RhoGAP_dom"/>
</dbReference>
<dbReference type="PANTHER" id="PTHR14130">
    <property type="entry name" value="3BP-1 RELATED RHOGAP"/>
    <property type="match status" value="1"/>
</dbReference>
<organism evidence="9 10">
    <name type="scientific">Echeneis naucrates</name>
    <name type="common">Live sharksucker</name>
    <dbReference type="NCBI Taxonomy" id="173247"/>
    <lineage>
        <taxon>Eukaryota</taxon>
        <taxon>Metazoa</taxon>
        <taxon>Chordata</taxon>
        <taxon>Craniata</taxon>
        <taxon>Vertebrata</taxon>
        <taxon>Euteleostomi</taxon>
        <taxon>Actinopterygii</taxon>
        <taxon>Neopterygii</taxon>
        <taxon>Teleostei</taxon>
        <taxon>Neoteleostei</taxon>
        <taxon>Acanthomorphata</taxon>
        <taxon>Carangaria</taxon>
        <taxon>Carangiformes</taxon>
        <taxon>Echeneidae</taxon>
        <taxon>Echeneis</taxon>
    </lineage>
</organism>
<dbReference type="Pfam" id="PF00620">
    <property type="entry name" value="RhoGAP"/>
    <property type="match status" value="1"/>
</dbReference>
<keyword evidence="10" id="KW-1185">Reference proteome</keyword>
<dbReference type="SMART" id="SM00721">
    <property type="entry name" value="BAR"/>
    <property type="match status" value="1"/>
</dbReference>
<dbReference type="GO" id="GO:0005829">
    <property type="term" value="C:cytosol"/>
    <property type="evidence" value="ECO:0007669"/>
    <property type="project" value="UniProtKB-SubCell"/>
</dbReference>
<accession>A0A665TYU0</accession>
<keyword evidence="2" id="KW-0343">GTPase activation</keyword>
<dbReference type="Pfam" id="PF03114">
    <property type="entry name" value="BAR"/>
    <property type="match status" value="1"/>
</dbReference>
<dbReference type="Ensembl" id="ENSENLT00000012845.1">
    <property type="protein sequence ID" value="ENSENLP00000012330.1"/>
    <property type="gene ID" value="ENSENLG00000005663.1"/>
</dbReference>
<dbReference type="CDD" id="cd04386">
    <property type="entry name" value="RhoGAP_nadrin"/>
    <property type="match status" value="1"/>
</dbReference>
<dbReference type="PANTHER" id="PTHR14130:SF3">
    <property type="entry name" value="RHO GTPASE-ACTIVATING PROTEIN 17"/>
    <property type="match status" value="1"/>
</dbReference>
<name>A0A665TYU0_ECHNA</name>
<comment type="subcellular location">
    <subcellularLocation>
        <location evidence="1">Cytoplasm</location>
        <location evidence="1">Cytosol</location>
    </subcellularLocation>
</comment>
<dbReference type="SUPFAM" id="SSF48350">
    <property type="entry name" value="GTPase activation domain, GAP"/>
    <property type="match status" value="1"/>
</dbReference>
<dbReference type="SMART" id="SM00324">
    <property type="entry name" value="RhoGAP"/>
    <property type="match status" value="1"/>
</dbReference>
<keyword evidence="5" id="KW-0175">Coiled coil</keyword>